<dbReference type="AlphaFoldDB" id="A7ICT0"/>
<accession>A7ICT0</accession>
<dbReference type="PhylomeDB" id="A7ICT0"/>
<evidence type="ECO:0000313" key="1">
    <source>
        <dbReference type="EMBL" id="ABS65823.1"/>
    </source>
</evidence>
<organism evidence="1 2">
    <name type="scientific">Xanthobacter autotrophicus (strain ATCC BAA-1158 / Py2)</name>
    <dbReference type="NCBI Taxonomy" id="78245"/>
    <lineage>
        <taxon>Bacteria</taxon>
        <taxon>Pseudomonadati</taxon>
        <taxon>Pseudomonadota</taxon>
        <taxon>Alphaproteobacteria</taxon>
        <taxon>Hyphomicrobiales</taxon>
        <taxon>Xanthobacteraceae</taxon>
        <taxon>Xanthobacter</taxon>
    </lineage>
</organism>
<dbReference type="SUPFAM" id="SSF52540">
    <property type="entry name" value="P-loop containing nucleoside triphosphate hydrolases"/>
    <property type="match status" value="1"/>
</dbReference>
<proteinExistence type="predicted"/>
<dbReference type="EMBL" id="CP000781">
    <property type="protein sequence ID" value="ABS65823.1"/>
    <property type="molecule type" value="Genomic_DNA"/>
</dbReference>
<dbReference type="HOGENOM" id="CLU_094604_0_0_5"/>
<evidence type="ECO:0000313" key="2">
    <source>
        <dbReference type="Proteomes" id="UP000002417"/>
    </source>
</evidence>
<dbReference type="Gene3D" id="3.40.50.300">
    <property type="entry name" value="P-loop containing nucleotide triphosphate hydrolases"/>
    <property type="match status" value="1"/>
</dbReference>
<keyword evidence="1" id="KW-0418">Kinase</keyword>
<dbReference type="Pfam" id="PF13207">
    <property type="entry name" value="AAA_17"/>
    <property type="match status" value="1"/>
</dbReference>
<protein>
    <submittedName>
        <fullName evidence="1">Putative adenylate kinase</fullName>
    </submittedName>
</protein>
<dbReference type="STRING" id="78245.Xaut_0567"/>
<dbReference type="eggNOG" id="COG2019">
    <property type="taxonomic scope" value="Bacteria"/>
</dbReference>
<keyword evidence="1" id="KW-0808">Transferase</keyword>
<gene>
    <name evidence="1" type="ordered locus">Xaut_0567</name>
</gene>
<dbReference type="KEGG" id="xau:Xaut_0567"/>
<keyword evidence="2" id="KW-1185">Reference proteome</keyword>
<reference evidence="1 2" key="1">
    <citation type="submission" date="2007-07" db="EMBL/GenBank/DDBJ databases">
        <title>Complete sequence of chromosome of Xanthobacter autotrophicus Py2.</title>
        <authorList>
            <consortium name="US DOE Joint Genome Institute"/>
            <person name="Copeland A."/>
            <person name="Lucas S."/>
            <person name="Lapidus A."/>
            <person name="Barry K."/>
            <person name="Glavina del Rio T."/>
            <person name="Hammon N."/>
            <person name="Israni S."/>
            <person name="Dalin E."/>
            <person name="Tice H."/>
            <person name="Pitluck S."/>
            <person name="Sims D."/>
            <person name="Brettin T."/>
            <person name="Bruce D."/>
            <person name="Detter J.C."/>
            <person name="Han C."/>
            <person name="Tapia R."/>
            <person name="Brainard J."/>
            <person name="Schmutz J."/>
            <person name="Larimer F."/>
            <person name="Land M."/>
            <person name="Hauser L."/>
            <person name="Kyrpides N."/>
            <person name="Kim E."/>
            <person name="Ensigns S.A."/>
            <person name="Richardson P."/>
        </authorList>
    </citation>
    <scope>NUCLEOTIDE SEQUENCE [LARGE SCALE GENOMIC DNA]</scope>
    <source>
        <strain evidence="2">ATCC BAA-1158 / Py2</strain>
    </source>
</reference>
<dbReference type="Proteomes" id="UP000002417">
    <property type="component" value="Chromosome"/>
</dbReference>
<dbReference type="GO" id="GO:0016301">
    <property type="term" value="F:kinase activity"/>
    <property type="evidence" value="ECO:0007669"/>
    <property type="project" value="UniProtKB-KW"/>
</dbReference>
<dbReference type="OrthoDB" id="7585185at2"/>
<sequence length="179" mass="19635">MSRRIAVLGLSGVGKSTLIGRIRETLPLIHLQASSLIKAEQAYRAQNPDSSEALRTGAVIDNQALMIAAFQREAAMTDLPIVFDGHSVIDGRDGLIEIPSSVFGALELDAICFLAADPYQVAKRRRADVGRERPYRDVATLQGHQEIAEAAARRIAKDIERPFIYVADSRIDRILELIG</sequence>
<dbReference type="InterPro" id="IPR027417">
    <property type="entry name" value="P-loop_NTPase"/>
</dbReference>
<name>A7ICT0_XANP2</name>